<evidence type="ECO:0000313" key="2">
    <source>
        <dbReference type="Proteomes" id="UP001179181"/>
    </source>
</evidence>
<evidence type="ECO:0000313" key="1">
    <source>
        <dbReference type="EMBL" id="NIJ54696.1"/>
    </source>
</evidence>
<name>A0ABX0UUU3_9BACT</name>
<dbReference type="RefSeq" id="WP_167273448.1">
    <property type="nucleotide sequence ID" value="NZ_JAASQJ010000004.1"/>
</dbReference>
<accession>A0ABX0UUU3</accession>
<proteinExistence type="predicted"/>
<evidence type="ECO:0008006" key="3">
    <source>
        <dbReference type="Google" id="ProtNLM"/>
    </source>
</evidence>
<reference evidence="1 2" key="1">
    <citation type="submission" date="2020-03" db="EMBL/GenBank/DDBJ databases">
        <title>Genomic Encyclopedia of Type Strains, Phase IV (KMG-IV): sequencing the most valuable type-strain genomes for metagenomic binning, comparative biology and taxonomic classification.</title>
        <authorList>
            <person name="Goeker M."/>
        </authorList>
    </citation>
    <scope>NUCLEOTIDE SEQUENCE [LARGE SCALE GENOMIC DNA]</scope>
    <source>
        <strain evidence="1 2">DSM 102865</strain>
    </source>
</reference>
<protein>
    <recommendedName>
        <fullName evidence="3">TIGR02678 family protein</fullName>
    </recommendedName>
</protein>
<keyword evidence="2" id="KW-1185">Reference proteome</keyword>
<dbReference type="Proteomes" id="UP001179181">
    <property type="component" value="Unassembled WGS sequence"/>
</dbReference>
<gene>
    <name evidence="1" type="ORF">FHS68_003883</name>
</gene>
<organism evidence="1 2">
    <name type="scientific">Dyadobacter arcticus</name>
    <dbReference type="NCBI Taxonomy" id="1078754"/>
    <lineage>
        <taxon>Bacteria</taxon>
        <taxon>Pseudomonadati</taxon>
        <taxon>Bacteroidota</taxon>
        <taxon>Cytophagia</taxon>
        <taxon>Cytophagales</taxon>
        <taxon>Spirosomataceae</taxon>
        <taxon>Dyadobacter</taxon>
    </lineage>
</organism>
<dbReference type="EMBL" id="JAASQJ010000004">
    <property type="protein sequence ID" value="NIJ54696.1"/>
    <property type="molecule type" value="Genomic_DNA"/>
</dbReference>
<comment type="caution">
    <text evidence="1">The sequence shown here is derived from an EMBL/GenBank/DDBJ whole genome shotgun (WGS) entry which is preliminary data.</text>
</comment>
<dbReference type="Pfam" id="PF19268">
    <property type="entry name" value="CIS_TMP"/>
    <property type="match status" value="1"/>
</dbReference>
<sequence length="454" mass="52823">MEKGRQHIVNQLRLDLEVENQEQSFHVRHQLSSYWQEWILPEIERACNLLGDGPQQIWIDHLEIDLGKLFIGDFEAQFREKLTRKLDEQMQKQAFRPDSNHDGLNPGISDITLLRYFLQTGQYPWWAAHDAEDINLVFERIFKNNPRELRHYLAELSSSRLSLRRLLLQVDQQLLTNALVSLFLSDIHLEETKKTVRELEKQFSHEQWTENQRTSLLLIMLMEKASHSGIVLAEMTTVQLPKMLRKYEEILGLEVIEKMKLADENVFENSPEKDWPENALEQKNNEEAYQKLLTPFAGLILLAPFLPQFFTNTGLLANNAFQNREARYQAVHLLHYIATGETGAAEHELTFGKLLCGISLQEPVPRDTVLTDADLAEADDLIRSVQAHWKPLSNTSVEGFRTTFLIRNGILYDEGSQWKLRVERKAFDVLLGKISWGFAFINFSWISKPIETEW</sequence>
<dbReference type="InterPro" id="IPR045538">
    <property type="entry name" value="CIS_TMP"/>
</dbReference>